<dbReference type="Proteomes" id="UP000719942">
    <property type="component" value="Unassembled WGS sequence"/>
</dbReference>
<evidence type="ECO:0000313" key="2">
    <source>
        <dbReference type="Proteomes" id="UP000719942"/>
    </source>
</evidence>
<dbReference type="PANTHER" id="PTHR39185:SF1">
    <property type="entry name" value="SWARMING MOTILITY PROTEIN SWRD"/>
    <property type="match status" value="1"/>
</dbReference>
<reference evidence="1 2" key="1">
    <citation type="submission" date="2021-03" db="EMBL/GenBank/DDBJ databases">
        <title>Caproiciproducens sp. nov. isolated from feces of cow.</title>
        <authorList>
            <person name="Choi J.-Y."/>
        </authorList>
    </citation>
    <scope>NUCLEOTIDE SEQUENCE [LARGE SCALE GENOMIC DNA]</scope>
    <source>
        <strain evidence="1 2">AGMB10547</strain>
    </source>
</reference>
<proteinExistence type="predicted"/>
<dbReference type="InterPro" id="IPR009384">
    <property type="entry name" value="SwrD-like"/>
</dbReference>
<dbReference type="EMBL" id="JAGFNZ010000004">
    <property type="protein sequence ID" value="MBW7573357.1"/>
    <property type="molecule type" value="Genomic_DNA"/>
</dbReference>
<organism evidence="1 2">
    <name type="scientific">Caproiciproducens faecalis</name>
    <dbReference type="NCBI Taxonomy" id="2820301"/>
    <lineage>
        <taxon>Bacteria</taxon>
        <taxon>Bacillati</taxon>
        <taxon>Bacillota</taxon>
        <taxon>Clostridia</taxon>
        <taxon>Eubacteriales</taxon>
        <taxon>Acutalibacteraceae</taxon>
        <taxon>Caproiciproducens</taxon>
    </lineage>
</organism>
<protein>
    <submittedName>
        <fullName evidence="1">Flagellar FlbD family protein</fullName>
    </submittedName>
</protein>
<dbReference type="PANTHER" id="PTHR39185">
    <property type="entry name" value="SWARMING MOTILITY PROTEIN SWRD"/>
    <property type="match status" value="1"/>
</dbReference>
<evidence type="ECO:0000313" key="1">
    <source>
        <dbReference type="EMBL" id="MBW7573357.1"/>
    </source>
</evidence>
<comment type="caution">
    <text evidence="1">The sequence shown here is derived from an EMBL/GenBank/DDBJ whole genome shotgun (WGS) entry which is preliminary data.</text>
</comment>
<keyword evidence="1" id="KW-0966">Cell projection</keyword>
<name>A0ABS7DQ07_9FIRM</name>
<keyword evidence="1" id="KW-0969">Cilium</keyword>
<keyword evidence="2" id="KW-1185">Reference proteome</keyword>
<sequence length="67" mass="7694">MINLTNLNGVSFALNPNLIETIENIPETKITLTTGKYFLVSEYREDVISKIIQYNRSIYQNAIKLTD</sequence>
<dbReference type="Pfam" id="PF06289">
    <property type="entry name" value="FlbD"/>
    <property type="match status" value="1"/>
</dbReference>
<accession>A0ABS7DQ07</accession>
<gene>
    <name evidence="1" type="ORF">J5W02_11105</name>
</gene>
<keyword evidence="1" id="KW-0282">Flagellum</keyword>
<dbReference type="RefSeq" id="WP_219965761.1">
    <property type="nucleotide sequence ID" value="NZ_JAGFNZ010000004.1"/>
</dbReference>